<sequence>MSEPMFPHLDISQTNYSVKPVSGPSSSYNVNSTFGRGYREIIQGDGSVNYFCEICSLMVTTLGSLQKHMNALHKSARLLPYICPVCEHGFFSPSGMESHRLVHIRGRKYECGICGYRFNYKHHLKRHEMSVHKL</sequence>
<dbReference type="SMART" id="SM00355">
    <property type="entry name" value="ZnF_C2H2"/>
    <property type="match status" value="3"/>
</dbReference>
<comment type="subcellular location">
    <subcellularLocation>
        <location evidence="1">Nucleus</location>
    </subcellularLocation>
</comment>
<keyword evidence="10" id="KW-1185">Reference proteome</keyword>
<dbReference type="AlphaFoldDB" id="A0AAV3ZE09"/>
<evidence type="ECO:0000313" key="10">
    <source>
        <dbReference type="Proteomes" id="UP000735302"/>
    </source>
</evidence>
<dbReference type="GO" id="GO:0008270">
    <property type="term" value="F:zinc ion binding"/>
    <property type="evidence" value="ECO:0007669"/>
    <property type="project" value="UniProtKB-KW"/>
</dbReference>
<evidence type="ECO:0000256" key="7">
    <source>
        <dbReference type="PROSITE-ProRule" id="PRU00042"/>
    </source>
</evidence>
<dbReference type="PANTHER" id="PTHR24388">
    <property type="entry name" value="ZINC FINGER PROTEIN"/>
    <property type="match status" value="1"/>
</dbReference>
<dbReference type="InterPro" id="IPR036236">
    <property type="entry name" value="Znf_C2H2_sf"/>
</dbReference>
<dbReference type="GO" id="GO:0000978">
    <property type="term" value="F:RNA polymerase II cis-regulatory region sequence-specific DNA binding"/>
    <property type="evidence" value="ECO:0007669"/>
    <property type="project" value="TreeGrafter"/>
</dbReference>
<evidence type="ECO:0000256" key="6">
    <source>
        <dbReference type="ARBA" id="ARBA00023242"/>
    </source>
</evidence>
<evidence type="ECO:0000313" key="9">
    <source>
        <dbReference type="EMBL" id="GFN92123.1"/>
    </source>
</evidence>
<dbReference type="InterPro" id="IPR013087">
    <property type="entry name" value="Znf_C2H2_type"/>
</dbReference>
<dbReference type="EMBL" id="BLXT01002217">
    <property type="protein sequence ID" value="GFN92123.1"/>
    <property type="molecule type" value="Genomic_DNA"/>
</dbReference>
<dbReference type="PANTHER" id="PTHR24388:SF53">
    <property type="entry name" value="CHORION TRANSCRIPTION FACTOR CF2-RELATED"/>
    <property type="match status" value="1"/>
</dbReference>
<dbReference type="PROSITE" id="PS50157">
    <property type="entry name" value="ZINC_FINGER_C2H2_2"/>
    <property type="match status" value="2"/>
</dbReference>
<dbReference type="FunFam" id="3.30.160.60:FF:000145">
    <property type="entry name" value="Zinc finger protein 574"/>
    <property type="match status" value="1"/>
</dbReference>
<name>A0AAV3ZE09_9GAST</name>
<keyword evidence="6" id="KW-0539">Nucleus</keyword>
<feature type="domain" description="C2H2-type" evidence="8">
    <location>
        <begin position="109"/>
        <end position="134"/>
    </location>
</feature>
<evidence type="ECO:0000259" key="8">
    <source>
        <dbReference type="PROSITE" id="PS50157"/>
    </source>
</evidence>
<evidence type="ECO:0000256" key="1">
    <source>
        <dbReference type="ARBA" id="ARBA00004123"/>
    </source>
</evidence>
<evidence type="ECO:0000256" key="3">
    <source>
        <dbReference type="ARBA" id="ARBA00022737"/>
    </source>
</evidence>
<keyword evidence="3" id="KW-0677">Repeat</keyword>
<dbReference type="GO" id="GO:0005634">
    <property type="term" value="C:nucleus"/>
    <property type="evidence" value="ECO:0007669"/>
    <property type="project" value="UniProtKB-SubCell"/>
</dbReference>
<reference evidence="9 10" key="1">
    <citation type="journal article" date="2021" name="Elife">
        <title>Chloroplast acquisition without the gene transfer in kleptoplastic sea slugs, Plakobranchus ocellatus.</title>
        <authorList>
            <person name="Maeda T."/>
            <person name="Takahashi S."/>
            <person name="Yoshida T."/>
            <person name="Shimamura S."/>
            <person name="Takaki Y."/>
            <person name="Nagai Y."/>
            <person name="Toyoda A."/>
            <person name="Suzuki Y."/>
            <person name="Arimoto A."/>
            <person name="Ishii H."/>
            <person name="Satoh N."/>
            <person name="Nishiyama T."/>
            <person name="Hasebe M."/>
            <person name="Maruyama T."/>
            <person name="Minagawa J."/>
            <person name="Obokata J."/>
            <person name="Shigenobu S."/>
        </authorList>
    </citation>
    <scope>NUCLEOTIDE SEQUENCE [LARGE SCALE GENOMIC DNA]</scope>
</reference>
<proteinExistence type="predicted"/>
<dbReference type="Proteomes" id="UP000735302">
    <property type="component" value="Unassembled WGS sequence"/>
</dbReference>
<protein>
    <submittedName>
        <fullName evidence="9">Zinc finger protein draculin</fullName>
    </submittedName>
</protein>
<keyword evidence="2" id="KW-0479">Metal-binding</keyword>
<evidence type="ECO:0000256" key="5">
    <source>
        <dbReference type="ARBA" id="ARBA00022833"/>
    </source>
</evidence>
<dbReference type="PROSITE" id="PS00028">
    <property type="entry name" value="ZINC_FINGER_C2H2_1"/>
    <property type="match status" value="3"/>
</dbReference>
<comment type="caution">
    <text evidence="9">The sequence shown here is derived from an EMBL/GenBank/DDBJ whole genome shotgun (WGS) entry which is preliminary data.</text>
</comment>
<dbReference type="Pfam" id="PF00096">
    <property type="entry name" value="zf-C2H2"/>
    <property type="match status" value="2"/>
</dbReference>
<dbReference type="GO" id="GO:0000981">
    <property type="term" value="F:DNA-binding transcription factor activity, RNA polymerase II-specific"/>
    <property type="evidence" value="ECO:0007669"/>
    <property type="project" value="TreeGrafter"/>
</dbReference>
<feature type="domain" description="C2H2-type" evidence="8">
    <location>
        <begin position="81"/>
        <end position="108"/>
    </location>
</feature>
<keyword evidence="5" id="KW-0862">Zinc</keyword>
<dbReference type="Gene3D" id="3.30.160.60">
    <property type="entry name" value="Classic Zinc Finger"/>
    <property type="match status" value="2"/>
</dbReference>
<dbReference type="InterPro" id="IPR050527">
    <property type="entry name" value="Snail/Krueppel_Znf"/>
</dbReference>
<keyword evidence="4 7" id="KW-0863">Zinc-finger</keyword>
<accession>A0AAV3ZE09</accession>
<dbReference type="SUPFAM" id="SSF57667">
    <property type="entry name" value="beta-beta-alpha zinc fingers"/>
    <property type="match status" value="1"/>
</dbReference>
<organism evidence="9 10">
    <name type="scientific">Plakobranchus ocellatus</name>
    <dbReference type="NCBI Taxonomy" id="259542"/>
    <lineage>
        <taxon>Eukaryota</taxon>
        <taxon>Metazoa</taxon>
        <taxon>Spiralia</taxon>
        <taxon>Lophotrochozoa</taxon>
        <taxon>Mollusca</taxon>
        <taxon>Gastropoda</taxon>
        <taxon>Heterobranchia</taxon>
        <taxon>Euthyneura</taxon>
        <taxon>Panpulmonata</taxon>
        <taxon>Sacoglossa</taxon>
        <taxon>Placobranchoidea</taxon>
        <taxon>Plakobranchidae</taxon>
        <taxon>Plakobranchus</taxon>
    </lineage>
</organism>
<evidence type="ECO:0000256" key="4">
    <source>
        <dbReference type="ARBA" id="ARBA00022771"/>
    </source>
</evidence>
<gene>
    <name evidence="9" type="ORF">PoB_001862900</name>
</gene>
<evidence type="ECO:0000256" key="2">
    <source>
        <dbReference type="ARBA" id="ARBA00022723"/>
    </source>
</evidence>